<dbReference type="InterPro" id="IPR008254">
    <property type="entry name" value="Flavodoxin/NO_synth"/>
</dbReference>
<feature type="domain" description="SLH" evidence="4">
    <location>
        <begin position="29"/>
        <end position="88"/>
    </location>
</feature>
<dbReference type="Proteomes" id="UP000787672">
    <property type="component" value="Unassembled WGS sequence"/>
</dbReference>
<evidence type="ECO:0000256" key="1">
    <source>
        <dbReference type="ARBA" id="ARBA00022737"/>
    </source>
</evidence>
<keyword evidence="1" id="KW-0677">Repeat</keyword>
<feature type="domain" description="SLH" evidence="4">
    <location>
        <begin position="89"/>
        <end position="149"/>
    </location>
</feature>
<evidence type="ECO:0000256" key="2">
    <source>
        <dbReference type="SAM" id="SignalP"/>
    </source>
</evidence>
<name>A0ABS6F7U9_9FIRM</name>
<dbReference type="NCBIfam" id="NF005501">
    <property type="entry name" value="PRK07116.1"/>
    <property type="match status" value="1"/>
</dbReference>
<reference evidence="5 6" key="1">
    <citation type="submission" date="2021-06" db="EMBL/GenBank/DDBJ databases">
        <authorList>
            <person name="Sun Q."/>
            <person name="Li D."/>
        </authorList>
    </citation>
    <scope>NUCLEOTIDE SEQUENCE [LARGE SCALE GENOMIC DNA]</scope>
    <source>
        <strain evidence="5 6">MSJ-2</strain>
    </source>
</reference>
<keyword evidence="6" id="KW-1185">Reference proteome</keyword>
<organism evidence="5 6">
    <name type="scientific">Dysosmobacter acutus</name>
    <dbReference type="NCBI Taxonomy" id="2841504"/>
    <lineage>
        <taxon>Bacteria</taxon>
        <taxon>Bacillati</taxon>
        <taxon>Bacillota</taxon>
        <taxon>Clostridia</taxon>
        <taxon>Eubacteriales</taxon>
        <taxon>Oscillospiraceae</taxon>
        <taxon>Dysosmobacter</taxon>
    </lineage>
</organism>
<feature type="domain" description="Flavodoxin-like" evidence="3">
    <location>
        <begin position="227"/>
        <end position="382"/>
    </location>
</feature>
<dbReference type="PANTHER" id="PTHR39201">
    <property type="entry name" value="EXPORTED PROTEIN-RELATED"/>
    <property type="match status" value="1"/>
</dbReference>
<feature type="signal peptide" evidence="2">
    <location>
        <begin position="1"/>
        <end position="26"/>
    </location>
</feature>
<sequence>MRNLKRMLSVLLCAVLSLSLAVPAFAAVEDTGFSDVAANDWYAEAAVYCRDNGVMNGTSATTFDPGTTMSRAMLATVLYRAAGSPAVSGGATFTDVPAGAYYADAAAWASANGIVSGYGNGLFGAGDPVTREQIATILWRYDGSEEVSASASFTDSTSIHSYATAAVNWAVANGIVTGMTDGRFTPTASATRAQVAVMLHRYLTRDTQETPEQPDVTPEEPAETGKVLVAYFSATGNTENIAQHLETILDADLYEIVPQEPYTSADLNYGNSSSRTSIEMNDPSARPAISGSMSNMEDYDVIFLGYPIWWGEAPRIISTFLESYDLSGKTIVPFCTSASSGIGSSATNLHSLADDANWLSGQRFSGSASQSSVESWVNGLGL</sequence>
<feature type="chain" id="PRO_5045246385" evidence="2">
    <location>
        <begin position="27"/>
        <end position="382"/>
    </location>
</feature>
<dbReference type="InterPro" id="IPR001119">
    <property type="entry name" value="SLH_dom"/>
</dbReference>
<dbReference type="Pfam" id="PF00395">
    <property type="entry name" value="SLH"/>
    <property type="match status" value="3"/>
</dbReference>
<evidence type="ECO:0000259" key="3">
    <source>
        <dbReference type="PROSITE" id="PS50902"/>
    </source>
</evidence>
<feature type="domain" description="SLH" evidence="4">
    <location>
        <begin position="150"/>
        <end position="213"/>
    </location>
</feature>
<dbReference type="RefSeq" id="WP_216559099.1">
    <property type="nucleotide sequence ID" value="NZ_JAHLQN010000001.1"/>
</dbReference>
<accession>A0ABS6F7U9</accession>
<dbReference type="EMBL" id="JAHLQN010000001">
    <property type="protein sequence ID" value="MBU5626120.1"/>
    <property type="molecule type" value="Genomic_DNA"/>
</dbReference>
<gene>
    <name evidence="5" type="ORF">KQI82_04185</name>
</gene>
<dbReference type="PROSITE" id="PS51272">
    <property type="entry name" value="SLH"/>
    <property type="match status" value="3"/>
</dbReference>
<dbReference type="PROSITE" id="PS50902">
    <property type="entry name" value="FLAVODOXIN_LIKE"/>
    <property type="match status" value="1"/>
</dbReference>
<protein>
    <submittedName>
        <fullName evidence="5">S-layer homology domain-containing protein</fullName>
    </submittedName>
</protein>
<comment type="caution">
    <text evidence="5">The sequence shown here is derived from an EMBL/GenBank/DDBJ whole genome shotgun (WGS) entry which is preliminary data.</text>
</comment>
<evidence type="ECO:0000259" key="4">
    <source>
        <dbReference type="PROSITE" id="PS51272"/>
    </source>
</evidence>
<evidence type="ECO:0000313" key="5">
    <source>
        <dbReference type="EMBL" id="MBU5626120.1"/>
    </source>
</evidence>
<dbReference type="PANTHER" id="PTHR39201:SF1">
    <property type="entry name" value="FLAVODOXIN-LIKE DOMAIN-CONTAINING PROTEIN"/>
    <property type="match status" value="1"/>
</dbReference>
<evidence type="ECO:0000313" key="6">
    <source>
        <dbReference type="Proteomes" id="UP000787672"/>
    </source>
</evidence>
<proteinExistence type="predicted"/>
<keyword evidence="2" id="KW-0732">Signal</keyword>
<dbReference type="Pfam" id="PF12682">
    <property type="entry name" value="Flavodoxin_4"/>
    <property type="match status" value="1"/>
</dbReference>